<organism evidence="1 2">
    <name type="scientific">Candidatus Faecenecus gallistercoris</name>
    <dbReference type="NCBI Taxonomy" id="2840793"/>
    <lineage>
        <taxon>Bacteria</taxon>
        <taxon>Bacillati</taxon>
        <taxon>Bacillota</taxon>
        <taxon>Bacillota incertae sedis</taxon>
        <taxon>Candidatus Faecenecus</taxon>
    </lineage>
</organism>
<protein>
    <submittedName>
        <fullName evidence="1">YabP/YqfC family sporulation protein</fullName>
    </submittedName>
</protein>
<comment type="caution">
    <text evidence="1">The sequence shown here is derived from an EMBL/GenBank/DDBJ whole genome shotgun (WGS) entry which is preliminary data.</text>
</comment>
<evidence type="ECO:0000313" key="2">
    <source>
        <dbReference type="Proteomes" id="UP000886725"/>
    </source>
</evidence>
<sequence length="80" mass="9425">MFQKLERRIFDRQYRLFLTEDFLNITNISKVLILEPTIILVAIGSIQIEIRGENLVLKQMMDDEILITGTVLQIVKKVYE</sequence>
<dbReference type="EMBL" id="DVFU01000085">
    <property type="protein sequence ID" value="HIQ64973.1"/>
    <property type="molecule type" value="Genomic_DNA"/>
</dbReference>
<dbReference type="AlphaFoldDB" id="A0A9D0YZV7"/>
<reference evidence="1" key="2">
    <citation type="journal article" date="2021" name="PeerJ">
        <title>Extensive microbial diversity within the chicken gut microbiome revealed by metagenomics and culture.</title>
        <authorList>
            <person name="Gilroy R."/>
            <person name="Ravi A."/>
            <person name="Getino M."/>
            <person name="Pursley I."/>
            <person name="Horton D.L."/>
            <person name="Alikhan N.F."/>
            <person name="Baker D."/>
            <person name="Gharbi K."/>
            <person name="Hall N."/>
            <person name="Watson M."/>
            <person name="Adriaenssens E.M."/>
            <person name="Foster-Nyarko E."/>
            <person name="Jarju S."/>
            <person name="Secka A."/>
            <person name="Antonio M."/>
            <person name="Oren A."/>
            <person name="Chaudhuri R.R."/>
            <person name="La Ragione R."/>
            <person name="Hildebrand F."/>
            <person name="Pallen M.J."/>
        </authorList>
    </citation>
    <scope>NUCLEOTIDE SEQUENCE</scope>
    <source>
        <strain evidence="1">CHK165-10780</strain>
    </source>
</reference>
<evidence type="ECO:0000313" key="1">
    <source>
        <dbReference type="EMBL" id="HIQ64973.1"/>
    </source>
</evidence>
<name>A0A9D0YZV7_9FIRM</name>
<dbReference type="Pfam" id="PF07873">
    <property type="entry name" value="YabP"/>
    <property type="match status" value="1"/>
</dbReference>
<dbReference type="Proteomes" id="UP000886725">
    <property type="component" value="Unassembled WGS sequence"/>
</dbReference>
<dbReference type="InterPro" id="IPR022476">
    <property type="entry name" value="Spore_YabP/YqfC"/>
</dbReference>
<gene>
    <name evidence="1" type="ORF">IAC85_04455</name>
</gene>
<accession>A0A9D0YZV7</accession>
<reference evidence="1" key="1">
    <citation type="submission" date="2020-10" db="EMBL/GenBank/DDBJ databases">
        <authorList>
            <person name="Gilroy R."/>
        </authorList>
    </citation>
    <scope>NUCLEOTIDE SEQUENCE</scope>
    <source>
        <strain evidence="1">CHK165-10780</strain>
    </source>
</reference>
<proteinExistence type="predicted"/>